<dbReference type="InterPro" id="IPR044821">
    <property type="entry name" value="At1g28695/At4g15970-like"/>
</dbReference>
<dbReference type="InterPro" id="IPR005069">
    <property type="entry name" value="Nucl-diP-sugar_transferase"/>
</dbReference>
<keyword evidence="3" id="KW-0808">Transferase</keyword>
<reference evidence="3" key="1">
    <citation type="journal article" date="2019" name="Science">
        <title>Mutation of a bHLH transcription factor allowed almond domestication.</title>
        <authorList>
            <person name="Sanchez-Perez R."/>
            <person name="Pavan S."/>
            <person name="Mazzeo R."/>
            <person name="Moldovan C."/>
            <person name="Aiese Cigliano R."/>
            <person name="Del Cueto J."/>
            <person name="Ricciardi F."/>
            <person name="Lotti C."/>
            <person name="Ricciardi L."/>
            <person name="Dicenta F."/>
            <person name="Lopez-Marques R.L."/>
            <person name="Lindberg Moller B."/>
        </authorList>
    </citation>
    <scope>NUCLEOTIDE SEQUENCE</scope>
</reference>
<name>A0A4Y1RJ19_PRUDU</name>
<feature type="region of interest" description="Disordered" evidence="1">
    <location>
        <begin position="290"/>
        <end position="326"/>
    </location>
</feature>
<protein>
    <submittedName>
        <fullName evidence="3">Nucleotide-diphospho-sugar transferase family protein</fullName>
    </submittedName>
</protein>
<evidence type="ECO:0000259" key="2">
    <source>
        <dbReference type="Pfam" id="PF03407"/>
    </source>
</evidence>
<gene>
    <name evidence="3" type="ORF">Prudu_015315</name>
</gene>
<organism evidence="3">
    <name type="scientific">Prunus dulcis</name>
    <name type="common">Almond</name>
    <name type="synonym">Amygdalus dulcis</name>
    <dbReference type="NCBI Taxonomy" id="3755"/>
    <lineage>
        <taxon>Eukaryota</taxon>
        <taxon>Viridiplantae</taxon>
        <taxon>Streptophyta</taxon>
        <taxon>Embryophyta</taxon>
        <taxon>Tracheophyta</taxon>
        <taxon>Spermatophyta</taxon>
        <taxon>Magnoliopsida</taxon>
        <taxon>eudicotyledons</taxon>
        <taxon>Gunneridae</taxon>
        <taxon>Pentapetalae</taxon>
        <taxon>rosids</taxon>
        <taxon>fabids</taxon>
        <taxon>Rosales</taxon>
        <taxon>Rosaceae</taxon>
        <taxon>Amygdaloideae</taxon>
        <taxon>Amygdaleae</taxon>
        <taxon>Prunus</taxon>
    </lineage>
</organism>
<feature type="domain" description="Nucleotide-diphospho-sugar transferase" evidence="2">
    <location>
        <begin position="52"/>
        <end position="121"/>
    </location>
</feature>
<dbReference type="EMBL" id="AP019301">
    <property type="protein sequence ID" value="BBH04234.1"/>
    <property type="molecule type" value="Genomic_DNA"/>
</dbReference>
<feature type="compositionally biased region" description="Low complexity" evidence="1">
    <location>
        <begin position="306"/>
        <end position="324"/>
    </location>
</feature>
<dbReference type="Pfam" id="PF03407">
    <property type="entry name" value="Nucleotid_trans"/>
    <property type="match status" value="2"/>
</dbReference>
<evidence type="ECO:0000313" key="3">
    <source>
        <dbReference type="EMBL" id="BBH04234.1"/>
    </source>
</evidence>
<feature type="non-terminal residue" evidence="3">
    <location>
        <position position="1"/>
    </location>
</feature>
<dbReference type="AlphaFoldDB" id="A0A4Y1RJ19"/>
<accession>A0A4Y1RJ19</accession>
<dbReference type="GO" id="GO:0016740">
    <property type="term" value="F:transferase activity"/>
    <property type="evidence" value="ECO:0007669"/>
    <property type="project" value="UniProtKB-KW"/>
</dbReference>
<evidence type="ECO:0000256" key="1">
    <source>
        <dbReference type="SAM" id="MobiDB-lite"/>
    </source>
</evidence>
<feature type="compositionally biased region" description="Basic residues" evidence="1">
    <location>
        <begin position="294"/>
        <end position="305"/>
    </location>
</feature>
<feature type="domain" description="Nucleotide-diphospho-sugar transferase" evidence="2">
    <location>
        <begin position="124"/>
        <end position="191"/>
    </location>
</feature>
<dbReference type="PANTHER" id="PTHR46038">
    <property type="entry name" value="EXPRESSED PROTEIN-RELATED"/>
    <property type="match status" value="1"/>
</dbReference>
<sequence>GNEHLLDAVLKNASMKDRTILVTTLNDAWAEPNSIFDLFLESFHIGSNTKWLLNHLVVICLDQKAYARCLALHPHCYELYTQGANFTSEASFMSSDYLQMMWRRIQFMSKLLERGYNFVFTGDSYSIRNLPNGGFTYVKSNKRTIWFYKFWYFSRKAYPKMHDQDVLNKIKSDRLISDYGLKMRFLDTHTSVASVSPVRILTKFVRCMRIAVLVSITKSTILEFCFKFGESSCHCLPTTPPRHRLHGPFHEIAEEEEGKSKITKEGMSDPFERVKAGRLTFKDGSVATRSKAIDKKKNKKKKKKQQQLNPNDDGPNPTGPTDLDVVPEDAGAEAAAGGPETYTIDAAKRMKYDQLFPVEAKKFGYDPKSVAHKSIEDALDDRVKKKADRYFTKLSHTLLFVAFNKNGMVELLSLRNSYLETAIA</sequence>
<dbReference type="PANTHER" id="PTHR46038:SF13">
    <property type="entry name" value="GLYCOSYLTRANSFERASE"/>
    <property type="match status" value="1"/>
</dbReference>
<proteinExistence type="predicted"/>